<keyword evidence="1" id="KW-0966">Cell projection</keyword>
<keyword evidence="1" id="KW-0282">Flagellum</keyword>
<evidence type="ECO:0000313" key="2">
    <source>
        <dbReference type="Proteomes" id="UP000030993"/>
    </source>
</evidence>
<dbReference type="STRING" id="82374.NZ47_00745"/>
<proteinExistence type="predicted"/>
<reference evidence="1 2" key="1">
    <citation type="journal article" date="2013" name="PLoS ONE">
        <title>Identification and characterization of three novel lipases belonging to families II and V from Anaerovibrio lipolyticus 5ST.</title>
        <authorList>
            <person name="Prive F."/>
            <person name="Kaderbhai N.N."/>
            <person name="Girdwood S."/>
            <person name="Worgan H.J."/>
            <person name="Pinloche E."/>
            <person name="Scollan N.D."/>
            <person name="Huws S.A."/>
            <person name="Newbold C.J."/>
        </authorList>
    </citation>
    <scope>NUCLEOTIDE SEQUENCE [LARGE SCALE GENOMIC DNA]</scope>
    <source>
        <strain evidence="1 2">5S</strain>
    </source>
</reference>
<keyword evidence="1" id="KW-0969">Cilium</keyword>
<accession>A0A0B2JXT3</accession>
<gene>
    <name evidence="1" type="ORF">NZ47_00745</name>
</gene>
<dbReference type="eggNOG" id="ENOG5032Y5R">
    <property type="taxonomic scope" value="Bacteria"/>
</dbReference>
<evidence type="ECO:0000313" key="1">
    <source>
        <dbReference type="EMBL" id="KHM53115.1"/>
    </source>
</evidence>
<dbReference type="EMBL" id="JSCE01000011">
    <property type="protein sequence ID" value="KHM53115.1"/>
    <property type="molecule type" value="Genomic_DNA"/>
</dbReference>
<keyword evidence="2" id="KW-1185">Reference proteome</keyword>
<dbReference type="InterPro" id="IPR013367">
    <property type="entry name" value="Flagellar_put"/>
</dbReference>
<dbReference type="Pfam" id="PF12611">
    <property type="entry name" value="Flagellar_put"/>
    <property type="match status" value="1"/>
</dbReference>
<organism evidence="1 2">
    <name type="scientific">Anaerovibrio lipolyticus</name>
    <dbReference type="NCBI Taxonomy" id="82374"/>
    <lineage>
        <taxon>Bacteria</taxon>
        <taxon>Bacillati</taxon>
        <taxon>Bacillota</taxon>
        <taxon>Negativicutes</taxon>
        <taxon>Selenomonadales</taxon>
        <taxon>Selenomonadaceae</taxon>
        <taxon>Anaerovibrio</taxon>
    </lineage>
</organism>
<comment type="caution">
    <text evidence="1">The sequence shown here is derived from an EMBL/GenBank/DDBJ whole genome shotgun (WGS) entry which is preliminary data.</text>
</comment>
<dbReference type="AlphaFoldDB" id="A0A0B2JXT3"/>
<dbReference type="NCBIfam" id="TIGR02530">
    <property type="entry name" value="flg_new"/>
    <property type="match status" value="1"/>
</dbReference>
<name>A0A0B2JXT3_9FIRM</name>
<dbReference type="Proteomes" id="UP000030993">
    <property type="component" value="Unassembled WGS sequence"/>
</dbReference>
<sequence length="130" mass="14097">MSDPRIYFPSQPILPVENSSLNSRRTNAGSAVNKGASFASLLKESSNKVMFSNHAIQRLNDRNLNFSEEDLAKLDDTVARMAEKGAKESVIYMNDAALVVSVANRTVITAMDGSSAKENIFTNIDSAAIL</sequence>
<dbReference type="RefSeq" id="WP_039205756.1">
    <property type="nucleotide sequence ID" value="NZ_JSCE01000011.1"/>
</dbReference>
<protein>
    <submittedName>
        <fullName evidence="1">Flagellar protein</fullName>
    </submittedName>
</protein>